<keyword evidence="2 5" id="KW-0521">NADP</keyword>
<feature type="binding site" evidence="5">
    <location>
        <position position="184"/>
    </location>
    <ligand>
        <name>NADP(+)</name>
        <dbReference type="ChEBI" id="CHEBI:58349"/>
    </ligand>
</feature>
<feature type="binding site" evidence="5">
    <location>
        <position position="214"/>
    </location>
    <ligand>
        <name>substrate</name>
    </ligand>
</feature>
<dbReference type="GO" id="GO:0042351">
    <property type="term" value="P:'de novo' GDP-L-fucose biosynthetic process"/>
    <property type="evidence" value="ECO:0007669"/>
    <property type="project" value="UniProtKB-UniRule"/>
</dbReference>
<feature type="binding site" evidence="5">
    <location>
        <position position="145"/>
    </location>
    <ligand>
        <name>NADP(+)</name>
        <dbReference type="ChEBI" id="CHEBI:58349"/>
    </ligand>
</feature>
<reference evidence="8" key="1">
    <citation type="submission" date="2016-10" db="EMBL/GenBank/DDBJ databases">
        <title>Comparative genomics uncovers the prolific and rare metabolic potential of the cyanobacterial genus Moorea.</title>
        <authorList>
            <person name="Leao T."/>
            <person name="Castelao G."/>
            <person name="Korobeynikov A."/>
            <person name="Monroe E.A."/>
            <person name="Podell S."/>
            <person name="Glukhov E."/>
            <person name="Allen E."/>
            <person name="Gerwick W.H."/>
            <person name="Gerwick L."/>
        </authorList>
    </citation>
    <scope>NUCLEOTIDE SEQUENCE [LARGE SCALE GENOMIC DNA]</scope>
    <source>
        <strain evidence="8">JHB</strain>
    </source>
</reference>
<dbReference type="Gene3D" id="3.40.50.720">
    <property type="entry name" value="NAD(P)-binding Rossmann-like Domain"/>
    <property type="match status" value="1"/>
</dbReference>
<dbReference type="GO" id="GO:0070401">
    <property type="term" value="F:NADP+ binding"/>
    <property type="evidence" value="ECO:0007669"/>
    <property type="project" value="UniProtKB-UniRule"/>
</dbReference>
<dbReference type="PANTHER" id="PTHR43238:SF1">
    <property type="entry name" value="GDP-L-FUCOSE SYNTHASE"/>
    <property type="match status" value="1"/>
</dbReference>
<dbReference type="InterPro" id="IPR001509">
    <property type="entry name" value="Epimerase_deHydtase"/>
</dbReference>
<evidence type="ECO:0000256" key="5">
    <source>
        <dbReference type="HAMAP-Rule" id="MF_00956"/>
    </source>
</evidence>
<keyword evidence="4 5" id="KW-0413">Isomerase</keyword>
<dbReference type="InterPro" id="IPR028614">
    <property type="entry name" value="GDP_fucose/colitose_synth"/>
</dbReference>
<comment type="catalytic activity">
    <reaction evidence="5">
        <text>GDP-beta-L-fucose + NADP(+) = GDP-4-dehydro-alpha-D-rhamnose + NADPH + H(+)</text>
        <dbReference type="Rhea" id="RHEA:18885"/>
        <dbReference type="ChEBI" id="CHEBI:15378"/>
        <dbReference type="ChEBI" id="CHEBI:57273"/>
        <dbReference type="ChEBI" id="CHEBI:57783"/>
        <dbReference type="ChEBI" id="CHEBI:57964"/>
        <dbReference type="ChEBI" id="CHEBI:58349"/>
        <dbReference type="EC" id="1.1.1.271"/>
    </reaction>
</comment>
<accession>A0A1D9FUT0</accession>
<dbReference type="GO" id="GO:0050577">
    <property type="term" value="F:GDP-L-fucose synthase activity"/>
    <property type="evidence" value="ECO:0007669"/>
    <property type="project" value="UniProtKB-UniRule"/>
</dbReference>
<dbReference type="PANTHER" id="PTHR43238">
    <property type="entry name" value="GDP-L-FUCOSE SYNTHASE"/>
    <property type="match status" value="1"/>
</dbReference>
<dbReference type="EMBL" id="CP017708">
    <property type="protein sequence ID" value="AOY79142.1"/>
    <property type="molecule type" value="Genomic_DNA"/>
</dbReference>
<evidence type="ECO:0000259" key="6">
    <source>
        <dbReference type="Pfam" id="PF01370"/>
    </source>
</evidence>
<keyword evidence="5" id="KW-0511">Multifunctional enzyme</keyword>
<dbReference type="EC" id="1.1.1.271" evidence="5"/>
<dbReference type="AlphaFoldDB" id="A0A1D9FUT0"/>
<feature type="active site" description="Proton donor/acceptor" evidence="5">
    <location>
        <position position="141"/>
    </location>
</feature>
<dbReference type="UniPathway" id="UPA00128">
    <property type="reaction ID" value="UER00191"/>
</dbReference>
<feature type="binding site" evidence="5">
    <location>
        <position position="192"/>
    </location>
    <ligand>
        <name>substrate</name>
    </ligand>
</feature>
<protein>
    <recommendedName>
        <fullName evidence="5">GDP-L-fucose synthase</fullName>
        <ecNumber evidence="5">1.1.1.271</ecNumber>
    </recommendedName>
    <alternativeName>
        <fullName evidence="5">GDP-4-keto-6-deoxy-D-mannose-3,5-epimerase-4-reductase</fullName>
    </alternativeName>
</protein>
<dbReference type="Gene3D" id="3.90.25.10">
    <property type="entry name" value="UDP-galactose 4-epimerase, domain 1"/>
    <property type="match status" value="1"/>
</dbReference>
<sequence>MVSLDLSNKRILVTGGAGFLGRQVVDQLCKAGADAQKITIPRSRDYDLRSLENCQRAVDQQDIIIHLAAHVGGIGLNREKPAELFYDNLMMGTQLIHAAYEAAVEKFVCVGTICAYPKFTPVPFKEDNLWDGYPEETNAPYGVAKKALLVQLQAYRQQYGFNGIYLLPVNLYGPEDNFDPSSSHVIPALIRKVYEAQQKGEMKLPAWGDGSPTREFLYSTDAARGIVMATTDYNQPEPVNLGTGYEISIRDLVELICELMEFKGEIVWETDKPNGQPRRCLDIERAKEEFNFTAQMEFKQGLKNTIDWYRQHAS</sequence>
<evidence type="ECO:0000256" key="1">
    <source>
        <dbReference type="ARBA" id="ARBA00005959"/>
    </source>
</evidence>
<dbReference type="HAMAP" id="MF_00956">
    <property type="entry name" value="GDP_fucose_synth"/>
    <property type="match status" value="1"/>
</dbReference>
<dbReference type="CDD" id="cd05239">
    <property type="entry name" value="GDP_FS_SDR_e"/>
    <property type="match status" value="1"/>
</dbReference>
<keyword evidence="3 5" id="KW-0560">Oxidoreductase</keyword>
<dbReference type="GO" id="GO:0016853">
    <property type="term" value="F:isomerase activity"/>
    <property type="evidence" value="ECO:0007669"/>
    <property type="project" value="UniProtKB-KW"/>
</dbReference>
<organism evidence="7 8">
    <name type="scientific">Moorena producens (strain JHB)</name>
    <dbReference type="NCBI Taxonomy" id="1454205"/>
    <lineage>
        <taxon>Bacteria</taxon>
        <taxon>Bacillati</taxon>
        <taxon>Cyanobacteriota</taxon>
        <taxon>Cyanophyceae</taxon>
        <taxon>Coleofasciculales</taxon>
        <taxon>Coleofasciculaceae</taxon>
        <taxon>Moorena</taxon>
    </lineage>
</organism>
<comment type="similarity">
    <text evidence="1 5">Belongs to the NAD(P)-dependent epimerase/dehydratase family. Fucose synthase subfamily.</text>
</comment>
<feature type="site" description="Important for catalytic activity" evidence="5">
    <location>
        <position position="114"/>
    </location>
</feature>
<evidence type="ECO:0000313" key="7">
    <source>
        <dbReference type="EMBL" id="AOY79142.1"/>
    </source>
</evidence>
<dbReference type="InterPro" id="IPR036291">
    <property type="entry name" value="NAD(P)-bd_dom_sf"/>
</dbReference>
<comment type="pathway">
    <text evidence="5">Nucleotide-sugar biosynthesis; GDP-L-fucose biosynthesis via de novo pathway; GDP-L-fucose from GDP-alpha-D-mannose: step 2/2.</text>
</comment>
<evidence type="ECO:0000256" key="3">
    <source>
        <dbReference type="ARBA" id="ARBA00023002"/>
    </source>
</evidence>
<feature type="site" description="Important for catalytic activity" evidence="5">
    <location>
        <position position="112"/>
    </location>
</feature>
<gene>
    <name evidence="5" type="primary">fcl</name>
    <name evidence="7" type="ORF">BJP36_03645</name>
</gene>
<feature type="binding site" evidence="5">
    <location>
        <begin position="15"/>
        <end position="21"/>
    </location>
    <ligand>
        <name>NADP(+)</name>
        <dbReference type="ChEBI" id="CHEBI:58349"/>
    </ligand>
</feature>
<comment type="function">
    <text evidence="5">Catalyzes the two-step NADP-dependent conversion of GDP-4-dehydro-6-deoxy-D-mannose to GDP-fucose, involving an epimerase and a reductase reaction.</text>
</comment>
<evidence type="ECO:0000313" key="8">
    <source>
        <dbReference type="Proteomes" id="UP000176944"/>
    </source>
</evidence>
<name>A0A1D9FUT0_MOOP1</name>
<feature type="binding site" evidence="5">
    <location>
        <begin position="168"/>
        <end position="171"/>
    </location>
    <ligand>
        <name>NADP(+)</name>
        <dbReference type="ChEBI" id="CHEBI:58349"/>
    </ligand>
</feature>
<comment type="caution">
    <text evidence="5">Lacks conserved residue(s) required for the propagation of feature annotation.</text>
</comment>
<proteinExistence type="inferred from homology"/>
<feature type="domain" description="NAD-dependent epimerase/dehydratase" evidence="6">
    <location>
        <begin position="11"/>
        <end position="242"/>
    </location>
</feature>
<dbReference type="Proteomes" id="UP000176944">
    <property type="component" value="Chromosome"/>
</dbReference>
<dbReference type="Pfam" id="PF01370">
    <property type="entry name" value="Epimerase"/>
    <property type="match status" value="1"/>
</dbReference>
<dbReference type="SUPFAM" id="SSF51735">
    <property type="entry name" value="NAD(P)-binding Rossmann-fold domains"/>
    <property type="match status" value="1"/>
</dbReference>
<evidence type="ECO:0000256" key="4">
    <source>
        <dbReference type="ARBA" id="ARBA00023235"/>
    </source>
</evidence>
<evidence type="ECO:0000256" key="2">
    <source>
        <dbReference type="ARBA" id="ARBA00022857"/>
    </source>
</evidence>
<feature type="binding site" evidence="5">
    <location>
        <position position="207"/>
    </location>
    <ligand>
        <name>substrate</name>
    </ligand>
</feature>